<dbReference type="KEGG" id="scor:J3U87_32050"/>
<reference evidence="3" key="1">
    <citation type="submission" date="2021-03" db="EMBL/GenBank/DDBJ databases">
        <title>Acanthopleuribacteraceae sp. M133.</title>
        <authorList>
            <person name="Wang G."/>
        </authorList>
    </citation>
    <scope>NUCLEOTIDE SEQUENCE</scope>
    <source>
        <strain evidence="3">M133</strain>
    </source>
</reference>
<accession>A0A8A4TMA6</accession>
<evidence type="ECO:0000313" key="3">
    <source>
        <dbReference type="EMBL" id="QTD50242.1"/>
    </source>
</evidence>
<protein>
    <submittedName>
        <fullName evidence="3">PPC domain-containing protein</fullName>
    </submittedName>
</protein>
<feature type="domain" description="Peptidase C-terminal archaeal/bacterial" evidence="2">
    <location>
        <begin position="586"/>
        <end position="647"/>
    </location>
</feature>
<organism evidence="3 4">
    <name type="scientific">Sulfidibacter corallicola</name>
    <dbReference type="NCBI Taxonomy" id="2818388"/>
    <lineage>
        <taxon>Bacteria</taxon>
        <taxon>Pseudomonadati</taxon>
        <taxon>Acidobacteriota</taxon>
        <taxon>Holophagae</taxon>
        <taxon>Acanthopleuribacterales</taxon>
        <taxon>Acanthopleuribacteraceae</taxon>
        <taxon>Sulfidibacter</taxon>
    </lineage>
</organism>
<keyword evidence="4" id="KW-1185">Reference proteome</keyword>
<dbReference type="InterPro" id="IPR007280">
    <property type="entry name" value="Peptidase_C_arc/bac"/>
</dbReference>
<proteinExistence type="predicted"/>
<dbReference type="EMBL" id="CP071793">
    <property type="protein sequence ID" value="QTD50242.1"/>
    <property type="molecule type" value="Genomic_DNA"/>
</dbReference>
<dbReference type="Proteomes" id="UP000663929">
    <property type="component" value="Chromosome"/>
</dbReference>
<feature type="signal peptide" evidence="1">
    <location>
        <begin position="1"/>
        <end position="22"/>
    </location>
</feature>
<evidence type="ECO:0000313" key="4">
    <source>
        <dbReference type="Proteomes" id="UP000663929"/>
    </source>
</evidence>
<dbReference type="AlphaFoldDB" id="A0A8A4TMA6"/>
<evidence type="ECO:0000256" key="1">
    <source>
        <dbReference type="SAM" id="SignalP"/>
    </source>
</evidence>
<name>A0A8A4TMA6_SULCO</name>
<dbReference type="Gene3D" id="2.60.120.380">
    <property type="match status" value="3"/>
</dbReference>
<evidence type="ECO:0000259" key="2">
    <source>
        <dbReference type="Pfam" id="PF04151"/>
    </source>
</evidence>
<keyword evidence="1" id="KW-0732">Signal</keyword>
<dbReference type="RefSeq" id="WP_237379871.1">
    <property type="nucleotide sequence ID" value="NZ_CP071793.1"/>
</dbReference>
<feature type="domain" description="Peptidase C-terminal archaeal/bacterial" evidence="2">
    <location>
        <begin position="366"/>
        <end position="432"/>
    </location>
</feature>
<feature type="domain" description="Peptidase C-terminal archaeal/bacterial" evidence="2">
    <location>
        <begin position="472"/>
        <end position="539"/>
    </location>
</feature>
<dbReference type="Pfam" id="PF04151">
    <property type="entry name" value="PPC"/>
    <property type="match status" value="3"/>
</dbReference>
<feature type="chain" id="PRO_5035155654" evidence="1">
    <location>
        <begin position="23"/>
        <end position="662"/>
    </location>
</feature>
<gene>
    <name evidence="3" type="ORF">J3U87_32050</name>
</gene>
<sequence>MNYLKTILLVSLIPVVMAPLSAQNEKMRGTWSGMNHWTSTPLNLDGVISENDPKGVDLDNLVRDVVESNSNTYFYQMIGRDKHWNLFPDFLTRLYQADPTIRVFAMPTTEVWKYNPNFDLFGRVQDVADMAPNHPNLAGVCFDDFSPAYFGANKQHYSESELVRMREALDGSGRPLELLITAYYQERFLLDKSVLDRFKYGSGYSFDGVVFPVFYTPEECENGDTHEMCKFRGPEKPDVIPGQLDRIREGLLPGTPIYTLIYATGYPICFDWDGTNCRIVCATSTPQSMSDGVDYAMNLSDGAIVYRLHTEYMGPPRWGCQSAYHAEKKPLIPQVLRKYDTQDIQLLNNGETWLNATADVDKFIDFQMNVPSGADNLRIEVIDGNGDPDVYVKFGEPPTTLSYDAKSTVYGLDEVLNITNPPAGKAYFMVYGKTKFFAKEVKITYEIPSWRGELGNGMTDYVSGTKGQSIRFWTPDIPAGATNLRFTMSGGSGDADLYVKYGAAASTASFDYKSTNGSNNDSVTIASPNAGKYFFTVNGHSNFSGAVLNVSWDESGDGSNNHGWGSELTNGQTVSLFGPNFMRFEFYVNVPAGATNLVFTTGDGSGDVDLFVWHDIHTSIEYRSQGSGNAENITIPSPIAGKYQVVVNCQGPFGTNLRVFWH</sequence>